<evidence type="ECO:0000256" key="2">
    <source>
        <dbReference type="SAM" id="Phobius"/>
    </source>
</evidence>
<keyword evidence="2" id="KW-0472">Membrane</keyword>
<dbReference type="Proteomes" id="UP000317835">
    <property type="component" value="Chromosome"/>
</dbReference>
<feature type="compositionally biased region" description="Pro residues" evidence="1">
    <location>
        <begin position="596"/>
        <end position="605"/>
    </location>
</feature>
<sequence>MPIRVRCQCGQKLKAPDAFAGRHVRCPVCKTKVPIPAPSADPEAPAPPLPPDSNPAPAPIPTPEVAVGPSPIPVDSHRPGGPPTEPAVPGPPAPESGATAPDRGTPEEPPLLAPGEDEGDPPPPIPAPTGPAWGPEPDDPVLWEWPDELPGPPRSAAEAPAPHPGPGALPGPDDDPAPGPSPGPAGVEADPDAPPGRGPRRVPDEPEPGPEAGAGAEEPAGTGPESWSEPEAAFPFWDDEEGSGPMPWDPARSDEEIEADRLGDRFAKGPPGDGVPGEAEGDPDRTERAIPPFGPELPPTEASRSAALGPELPPTEEGRPAFPEPDLSETQASRPAFPAPGSDPASTGERRPASRAPERGTEPEPEPEPTEEAWPAFPAPDRPTAGGPGPGPSGPTPEPSTVAEGGPGGVPPVEPERPTLAELFPEPEPGSGAGAVPEAGSSLMEPFIPSTWDEAPPPSPSQSVPWQTGRPGEVAEAVPVDVPPVAVDLMDSTSWGHAAHVPGPPGGNPSAITKSQHIEKEQVTANLPPPRAPTRPVRPGLVRQAAPGSGRRGRRRILGGVVLGLVVVLLGAAVVLGLPRVREGLAGFLAGARAPRPIPPAPAGPGPGTSRAESVAPSPAVAPPPGPELGPTRFDSPPQPRPVPGAELIGLNLVLNPDFEQWMPRDGPPAGVAEFPGWDRLGSVAVRAFEEAPVDLVSALDPPDLGRSYALGGLPDSRSDPRTMLRQAVDLSPLAPRIDLGAVRFDASAWLGGVDQTGSFAPNDSATLTLRFLDGSLDELPGTAVPVGPIDDGLLQAPSARPGVPRMARVFRSGPIPAGTRAVSFELAFDRRAGTLIDATADGLRVVLEADP</sequence>
<dbReference type="KEGG" id="tpla:ElP_68650"/>
<feature type="compositionally biased region" description="Low complexity" evidence="1">
    <location>
        <begin position="210"/>
        <end position="225"/>
    </location>
</feature>
<gene>
    <name evidence="3" type="ORF">ElP_68650</name>
</gene>
<feature type="compositionally biased region" description="Basic and acidic residues" evidence="1">
    <location>
        <begin position="251"/>
        <end position="267"/>
    </location>
</feature>
<evidence type="ECO:0000256" key="1">
    <source>
        <dbReference type="SAM" id="MobiDB-lite"/>
    </source>
</evidence>
<feature type="transmembrane region" description="Helical" evidence="2">
    <location>
        <begin position="557"/>
        <end position="578"/>
    </location>
</feature>
<proteinExistence type="predicted"/>
<dbReference type="OrthoDB" id="269673at2"/>
<feature type="region of interest" description="Disordered" evidence="1">
    <location>
        <begin position="592"/>
        <end position="642"/>
    </location>
</feature>
<dbReference type="RefSeq" id="WP_145277759.1">
    <property type="nucleotide sequence ID" value="NZ_CP036426.1"/>
</dbReference>
<reference evidence="3 4" key="1">
    <citation type="submission" date="2019-02" db="EMBL/GenBank/DDBJ databases">
        <title>Deep-cultivation of Planctomycetes and their phenomic and genomic characterization uncovers novel biology.</title>
        <authorList>
            <person name="Wiegand S."/>
            <person name="Jogler M."/>
            <person name="Boedeker C."/>
            <person name="Pinto D."/>
            <person name="Vollmers J."/>
            <person name="Rivas-Marin E."/>
            <person name="Kohn T."/>
            <person name="Peeters S.H."/>
            <person name="Heuer A."/>
            <person name="Rast P."/>
            <person name="Oberbeckmann S."/>
            <person name="Bunk B."/>
            <person name="Jeske O."/>
            <person name="Meyerdierks A."/>
            <person name="Storesund J.E."/>
            <person name="Kallscheuer N."/>
            <person name="Luecker S."/>
            <person name="Lage O.M."/>
            <person name="Pohl T."/>
            <person name="Merkel B.J."/>
            <person name="Hornburger P."/>
            <person name="Mueller R.-W."/>
            <person name="Bruemmer F."/>
            <person name="Labrenz M."/>
            <person name="Spormann A.M."/>
            <person name="Op den Camp H."/>
            <person name="Overmann J."/>
            <person name="Amann R."/>
            <person name="Jetten M.S.M."/>
            <person name="Mascher T."/>
            <person name="Medema M.H."/>
            <person name="Devos D.P."/>
            <person name="Kaster A.-K."/>
            <person name="Ovreas L."/>
            <person name="Rohde M."/>
            <person name="Galperin M.Y."/>
            <person name="Jogler C."/>
        </authorList>
    </citation>
    <scope>NUCLEOTIDE SEQUENCE [LARGE SCALE GENOMIC DNA]</scope>
    <source>
        <strain evidence="3 4">ElP</strain>
    </source>
</reference>
<feature type="compositionally biased region" description="Acidic residues" evidence="1">
    <location>
        <begin position="136"/>
        <end position="147"/>
    </location>
</feature>
<dbReference type="EMBL" id="CP036426">
    <property type="protein sequence ID" value="QDV38905.1"/>
    <property type="molecule type" value="Genomic_DNA"/>
</dbReference>
<feature type="compositionally biased region" description="Pro residues" evidence="1">
    <location>
        <begin position="389"/>
        <end position="398"/>
    </location>
</feature>
<dbReference type="AlphaFoldDB" id="A0A518HDG9"/>
<evidence type="ECO:0000313" key="4">
    <source>
        <dbReference type="Proteomes" id="UP000317835"/>
    </source>
</evidence>
<keyword evidence="4" id="KW-1185">Reference proteome</keyword>
<keyword evidence="2" id="KW-0812">Transmembrane</keyword>
<name>A0A518HDG9_9BACT</name>
<feature type="compositionally biased region" description="Pro residues" evidence="1">
    <location>
        <begin position="80"/>
        <end position="94"/>
    </location>
</feature>
<feature type="region of interest" description="Disordered" evidence="1">
    <location>
        <begin position="522"/>
        <end position="553"/>
    </location>
</feature>
<organism evidence="3 4">
    <name type="scientific">Tautonia plasticadhaerens</name>
    <dbReference type="NCBI Taxonomy" id="2527974"/>
    <lineage>
        <taxon>Bacteria</taxon>
        <taxon>Pseudomonadati</taxon>
        <taxon>Planctomycetota</taxon>
        <taxon>Planctomycetia</taxon>
        <taxon>Isosphaerales</taxon>
        <taxon>Isosphaeraceae</taxon>
        <taxon>Tautonia</taxon>
    </lineage>
</organism>
<feature type="region of interest" description="Disordered" evidence="1">
    <location>
        <begin position="32"/>
        <end position="469"/>
    </location>
</feature>
<feature type="compositionally biased region" description="Pro residues" evidence="1">
    <location>
        <begin position="35"/>
        <end position="62"/>
    </location>
</feature>
<feature type="compositionally biased region" description="Basic and acidic residues" evidence="1">
    <location>
        <begin position="348"/>
        <end position="362"/>
    </location>
</feature>
<evidence type="ECO:0000313" key="3">
    <source>
        <dbReference type="EMBL" id="QDV38905.1"/>
    </source>
</evidence>
<accession>A0A518HDG9</accession>
<keyword evidence="2" id="KW-1133">Transmembrane helix</keyword>
<protein>
    <submittedName>
        <fullName evidence="3">Uncharacterized protein</fullName>
    </submittedName>
</protein>